<sequence length="1456" mass="160482">MSVSISGIDQIKFFMLNKIIGFSVKNKLVVALFTVALIIYGVFELFKLPIDAVPDITNNQVQIITVAPSYGATDIERLVTFPVEQASSNIAGIREIRSYSRFGLSLVTLVFNDDVDIYWARQQVSERLVVVQESIPDGIGKPEMGPISTGLGEIYQYVVKPKKGYETRYDITELRTIQDWIVRRQLLGVKGVAEVSSFGGKLKQYQVAINPGKLQAHQVTIADVFNALESNNQNTGGSYIEKQSTVLYIRSEGLIGNKEDIENVVIRNNKGNGPLLIRDVAEVNIGAATRYGALTYNDEGEVSGAIVMMLKGANSNVVIESIKSKIAEIQKTLPEGVIIEPFLDRTDMVSSAISTVQTNLLEGALIVVFVLVLFLGNFRAGFLVASVIPLSMLFAVIMMNLFGVSGNLMSLGALDFGLIVDGAVIIVEAVMHQLSHSRKFAGLTMLSQHDMDKEVKSASSKMMNSAVFGQIIILIVYLPIFSLQGIEGKMFKPMAQTVAFALLGAFILSLTYIPMLSSIFLSRKIKLQQNFSDRVMAKIETGYKAILTKALAMPKAIIGTVVVLFVVAVFLLSRLGGEFIPSIEEGDYAVETRVLSGSNLNTTIENVQKVAGVLKSRFPEVKNIVTKIGSSEVPTEPLPMDMGDMIINLKPKAEWVSARSFDELSEKMGAAAAEVPGVTTSFQFPVQMRFNELMTGARQDVVCKIFGEDFDTLGVYAKQLGNIVKEVDGTTELYVEQITGIPQIVIKYNRATLAQYGLNISDVNRNINAAFAGQSTGLVFEGEKRFDLVVRLQNERRQDIKDVQNLLIPTPAGTHIPLGQVAAVELVDSPSQIQREDTRRRILVGFNVNGRDVESIVEELQEKVNARIKLPSGYTVSYGGSFENLNEAKSRLSVAVPVSLLLIFLLLYFAFNSIKYGLLIYTAIPLSAIGGIFLLALRGMPFSISAGVGFIALFGIAVLNGIVLVAEFNRIKTTGETDMRTIVIKGTVTRLRPVLMTAFVASLGFLPMALSNGAGASVQRPLATVVIGGLMIATLLTLFVLPILYIAFEKGISVKKGKRVAATLLLMFACLSVQAQKPIGVEEAVDIAVTNNLLIQNRQLRAEQAKMLIKTGINLPKTAVSAEYGNFNSPLSDDRISVSQGFSLPMVYRRQGQQLHEEWKAALLEADLKAAEVRELARLICYDLLLLYQKEELLHKMDSTYTAFLRVAALRLKAGESNMLEKASAENQLIQLKIQQKYLKQEEEQLQQELMLLLNTNERRRPVAESFKIARPLGNSTVLSAHPALKWQQQQEKAADAALQVEKSKLLPDVVIGYNNMSLRDGINYARTNRFQSFQLGLEIPVFIGAQRAKIKSAKVLQDIAKKESDYKAKQLHTEFSGTLSRVEQYSAVVQEFEKGALKNAEGITRTLTKQLQNGEINYLEWTVLNQQSLTVQLDYFEAVKKLNQSIIHLDYLLSR</sequence>
<comment type="subcellular location">
    <subcellularLocation>
        <location evidence="1">Cell membrane</location>
        <topology evidence="1">Multi-pass membrane protein</topology>
    </subcellularLocation>
</comment>
<feature type="transmembrane region" description="Helical" evidence="9">
    <location>
        <begin position="892"/>
        <end position="911"/>
    </location>
</feature>
<evidence type="ECO:0000256" key="2">
    <source>
        <dbReference type="ARBA" id="ARBA00010942"/>
    </source>
</evidence>
<dbReference type="STRING" id="151894.SAMN04488524_1235"/>
<evidence type="ECO:0000256" key="4">
    <source>
        <dbReference type="ARBA" id="ARBA00022475"/>
    </source>
</evidence>
<dbReference type="Gene3D" id="3.30.70.1320">
    <property type="entry name" value="Multidrug efflux transporter AcrB pore domain like"/>
    <property type="match status" value="1"/>
</dbReference>
<evidence type="ECO:0000256" key="7">
    <source>
        <dbReference type="ARBA" id="ARBA00023136"/>
    </source>
</evidence>
<dbReference type="NCBIfam" id="TIGR00914">
    <property type="entry name" value="2A0601"/>
    <property type="match status" value="1"/>
</dbReference>
<feature type="transmembrane region" description="Helical" evidence="9">
    <location>
        <begin position="1022"/>
        <end position="1048"/>
    </location>
</feature>
<evidence type="ECO:0000256" key="6">
    <source>
        <dbReference type="ARBA" id="ARBA00022989"/>
    </source>
</evidence>
<feature type="transmembrane region" description="Helical" evidence="9">
    <location>
        <begin position="408"/>
        <end position="430"/>
    </location>
</feature>
<evidence type="ECO:0000256" key="8">
    <source>
        <dbReference type="SAM" id="Coils"/>
    </source>
</evidence>
<dbReference type="Proteomes" id="UP000192756">
    <property type="component" value="Unassembled WGS sequence"/>
</dbReference>
<feature type="transmembrane region" description="Helical" evidence="9">
    <location>
        <begin position="498"/>
        <end position="521"/>
    </location>
</feature>
<dbReference type="GO" id="GO:0005886">
    <property type="term" value="C:plasma membrane"/>
    <property type="evidence" value="ECO:0007669"/>
    <property type="project" value="UniProtKB-SubCell"/>
</dbReference>
<dbReference type="SUPFAM" id="SSF82693">
    <property type="entry name" value="Multidrug efflux transporter AcrB pore domain, PN1, PN2, PC1 and PC2 subdomains"/>
    <property type="match status" value="2"/>
</dbReference>
<dbReference type="Gene3D" id="3.30.70.1440">
    <property type="entry name" value="Multidrug efflux transporter AcrB pore domain"/>
    <property type="match status" value="1"/>
</dbReference>
<feature type="transmembrane region" description="Helical" evidence="9">
    <location>
        <begin position="28"/>
        <end position="46"/>
    </location>
</feature>
<dbReference type="InterPro" id="IPR004763">
    <property type="entry name" value="CusA-like"/>
</dbReference>
<dbReference type="SUPFAM" id="SSF82866">
    <property type="entry name" value="Multidrug efflux transporter AcrB transmembrane domain"/>
    <property type="match status" value="2"/>
</dbReference>
<proteinExistence type="inferred from homology"/>
<feature type="transmembrane region" description="Helical" evidence="9">
    <location>
        <begin position="356"/>
        <end position="375"/>
    </location>
</feature>
<organism evidence="10 11">
    <name type="scientific">Pedobacter africanus</name>
    <dbReference type="NCBI Taxonomy" id="151894"/>
    <lineage>
        <taxon>Bacteria</taxon>
        <taxon>Pseudomonadati</taxon>
        <taxon>Bacteroidota</taxon>
        <taxon>Sphingobacteriia</taxon>
        <taxon>Sphingobacteriales</taxon>
        <taxon>Sphingobacteriaceae</taxon>
        <taxon>Pedobacter</taxon>
    </lineage>
</organism>
<feature type="transmembrane region" description="Helical" evidence="9">
    <location>
        <begin position="989"/>
        <end position="1010"/>
    </location>
</feature>
<dbReference type="PRINTS" id="PR00702">
    <property type="entry name" value="ACRIFLAVINRP"/>
</dbReference>
<dbReference type="GO" id="GO:0015562">
    <property type="term" value="F:efflux transmembrane transporter activity"/>
    <property type="evidence" value="ECO:0007669"/>
    <property type="project" value="InterPro"/>
</dbReference>
<gene>
    <name evidence="10" type="ORF">SAMN04488524_1235</name>
</gene>
<reference evidence="11" key="1">
    <citation type="submission" date="2017-04" db="EMBL/GenBank/DDBJ databases">
        <authorList>
            <person name="Varghese N."/>
            <person name="Submissions S."/>
        </authorList>
    </citation>
    <scope>NUCLEOTIDE SEQUENCE [LARGE SCALE GENOMIC DNA]</scope>
    <source>
        <strain evidence="11">DSM 12126</strain>
    </source>
</reference>
<dbReference type="EMBL" id="FWXT01000001">
    <property type="protein sequence ID" value="SMC56790.1"/>
    <property type="molecule type" value="Genomic_DNA"/>
</dbReference>
<keyword evidence="11" id="KW-1185">Reference proteome</keyword>
<dbReference type="GO" id="GO:0008324">
    <property type="term" value="F:monoatomic cation transmembrane transporter activity"/>
    <property type="evidence" value="ECO:0007669"/>
    <property type="project" value="InterPro"/>
</dbReference>
<feature type="transmembrane region" description="Helical" evidence="9">
    <location>
        <begin position="918"/>
        <end position="937"/>
    </location>
</feature>
<evidence type="ECO:0000256" key="9">
    <source>
        <dbReference type="SAM" id="Phobius"/>
    </source>
</evidence>
<protein>
    <submittedName>
        <fullName evidence="10">Cobalt-zinc-cadmium resistance protein CzcA</fullName>
    </submittedName>
</protein>
<accession>A0A1W2A808</accession>
<dbReference type="InterPro" id="IPR001036">
    <property type="entry name" value="Acrflvin-R"/>
</dbReference>
<keyword evidence="6 9" id="KW-1133">Transmembrane helix</keyword>
<evidence type="ECO:0000256" key="1">
    <source>
        <dbReference type="ARBA" id="ARBA00004651"/>
    </source>
</evidence>
<evidence type="ECO:0000256" key="3">
    <source>
        <dbReference type="ARBA" id="ARBA00022448"/>
    </source>
</evidence>
<keyword evidence="4" id="KW-1003">Cell membrane</keyword>
<dbReference type="Gene3D" id="3.30.2090.10">
    <property type="entry name" value="Multidrug efflux transporter AcrB TolC docking domain, DN and DC subdomains"/>
    <property type="match status" value="2"/>
</dbReference>
<dbReference type="Gene3D" id="3.30.70.1430">
    <property type="entry name" value="Multidrug efflux transporter AcrB pore domain"/>
    <property type="match status" value="2"/>
</dbReference>
<evidence type="ECO:0000313" key="10">
    <source>
        <dbReference type="EMBL" id="SMC56790.1"/>
    </source>
</evidence>
<dbReference type="SUPFAM" id="SSF56954">
    <property type="entry name" value="Outer membrane efflux proteins (OEP)"/>
    <property type="match status" value="1"/>
</dbReference>
<feature type="transmembrane region" description="Helical" evidence="9">
    <location>
        <begin position="382"/>
        <end position="402"/>
    </location>
</feature>
<feature type="coiled-coil region" evidence="8">
    <location>
        <begin position="1222"/>
        <end position="1259"/>
    </location>
</feature>
<feature type="transmembrane region" description="Helical" evidence="9">
    <location>
        <begin position="1060"/>
        <end position="1076"/>
    </location>
</feature>
<dbReference type="Gene3D" id="1.20.1640.10">
    <property type="entry name" value="Multidrug efflux transporter AcrB transmembrane domain"/>
    <property type="match status" value="2"/>
</dbReference>
<name>A0A1W2A808_9SPHI</name>
<keyword evidence="7 9" id="KW-0472">Membrane</keyword>
<evidence type="ECO:0000256" key="5">
    <source>
        <dbReference type="ARBA" id="ARBA00022692"/>
    </source>
</evidence>
<comment type="similarity">
    <text evidence="2">Belongs to the resistance-nodulation-cell division (RND) (TC 2.A.6) family.</text>
</comment>
<dbReference type="SUPFAM" id="SSF82714">
    <property type="entry name" value="Multidrug efflux transporter AcrB TolC docking domain, DN and DC subdomains"/>
    <property type="match status" value="2"/>
</dbReference>
<dbReference type="Gene3D" id="1.20.1600.10">
    <property type="entry name" value="Outer membrane efflux proteins (OEP)"/>
    <property type="match status" value="1"/>
</dbReference>
<keyword evidence="5 9" id="KW-0812">Transmembrane</keyword>
<keyword evidence="8" id="KW-0175">Coiled coil</keyword>
<dbReference type="InterPro" id="IPR027463">
    <property type="entry name" value="AcrB_DN_DC_subdom"/>
</dbReference>
<dbReference type="Pfam" id="PF00873">
    <property type="entry name" value="ACR_tran"/>
    <property type="match status" value="1"/>
</dbReference>
<keyword evidence="3" id="KW-0813">Transport</keyword>
<dbReference type="PANTHER" id="PTHR32063:SF24">
    <property type="entry name" value="CATION EFFLUX SYSTEM (ACRB_ACRD_ACRF FAMILY)"/>
    <property type="match status" value="1"/>
</dbReference>
<dbReference type="GO" id="GO:0042910">
    <property type="term" value="F:xenobiotic transmembrane transporter activity"/>
    <property type="evidence" value="ECO:0007669"/>
    <property type="project" value="TreeGrafter"/>
</dbReference>
<feature type="transmembrane region" description="Helical" evidence="9">
    <location>
        <begin position="943"/>
        <end position="968"/>
    </location>
</feature>
<feature type="transmembrane region" description="Helical" evidence="9">
    <location>
        <begin position="466"/>
        <end position="486"/>
    </location>
</feature>
<dbReference type="PANTHER" id="PTHR32063">
    <property type="match status" value="1"/>
</dbReference>
<evidence type="ECO:0000313" key="11">
    <source>
        <dbReference type="Proteomes" id="UP000192756"/>
    </source>
</evidence>
<feature type="transmembrane region" description="Helical" evidence="9">
    <location>
        <begin position="556"/>
        <end position="575"/>
    </location>
</feature>